<proteinExistence type="predicted"/>
<keyword evidence="2" id="KW-1185">Reference proteome</keyword>
<comment type="caution">
    <text evidence="1">The sequence shown here is derived from an EMBL/GenBank/DDBJ whole genome shotgun (WGS) entry which is preliminary data.</text>
</comment>
<dbReference type="AlphaFoldDB" id="A0AAD9VVT6"/>
<name>A0AAD9VVT6_9HYME</name>
<reference evidence="1" key="1">
    <citation type="submission" date="2021-08" db="EMBL/GenBank/DDBJ databases">
        <authorList>
            <person name="Misof B."/>
            <person name="Oliver O."/>
            <person name="Podsiadlowski L."/>
            <person name="Donath A."/>
            <person name="Peters R."/>
            <person name="Mayer C."/>
            <person name="Rust J."/>
            <person name="Gunkel S."/>
            <person name="Lesny P."/>
            <person name="Martin S."/>
            <person name="Oeyen J.P."/>
            <person name="Petersen M."/>
            <person name="Panagiotis P."/>
            <person name="Wilbrandt J."/>
            <person name="Tanja T."/>
        </authorList>
    </citation>
    <scope>NUCLEOTIDE SEQUENCE</scope>
    <source>
        <strain evidence="1">GBR_01_08_01A</strain>
        <tissue evidence="1">Thorax + abdomen</tissue>
    </source>
</reference>
<dbReference type="EMBL" id="JAIFRP010000002">
    <property type="protein sequence ID" value="KAK2588694.1"/>
    <property type="molecule type" value="Genomic_DNA"/>
</dbReference>
<dbReference type="Proteomes" id="UP001258017">
    <property type="component" value="Unassembled WGS sequence"/>
</dbReference>
<evidence type="ECO:0000313" key="2">
    <source>
        <dbReference type="Proteomes" id="UP001258017"/>
    </source>
</evidence>
<sequence length="80" mass="9079">MVKNLKKLDLKVNKSTAKDKTMHVDQQLKELHQEVCRSVPKKKPNSGKTQSLKANRKVIRNSKPIQTDTAAALVEQMQIL</sequence>
<accession>A0AAD9VVT6</accession>
<gene>
    <name evidence="1" type="ORF">KPH14_001587</name>
</gene>
<protein>
    <submittedName>
        <fullName evidence="1">Uncharacterized protein</fullName>
    </submittedName>
</protein>
<reference evidence="1" key="2">
    <citation type="journal article" date="2023" name="Commun. Biol.">
        <title>Intrasexual cuticular hydrocarbon dimorphism in a wasp sheds light on hydrocarbon biosynthesis genes in Hymenoptera.</title>
        <authorList>
            <person name="Moris V.C."/>
            <person name="Podsiadlowski L."/>
            <person name="Martin S."/>
            <person name="Oeyen J.P."/>
            <person name="Donath A."/>
            <person name="Petersen M."/>
            <person name="Wilbrandt J."/>
            <person name="Misof B."/>
            <person name="Liedtke D."/>
            <person name="Thamm M."/>
            <person name="Scheiner R."/>
            <person name="Schmitt T."/>
            <person name="Niehuis O."/>
        </authorList>
    </citation>
    <scope>NUCLEOTIDE SEQUENCE</scope>
    <source>
        <strain evidence="1">GBR_01_08_01A</strain>
    </source>
</reference>
<organism evidence="1 2">
    <name type="scientific">Odynerus spinipes</name>
    <dbReference type="NCBI Taxonomy" id="1348599"/>
    <lineage>
        <taxon>Eukaryota</taxon>
        <taxon>Metazoa</taxon>
        <taxon>Ecdysozoa</taxon>
        <taxon>Arthropoda</taxon>
        <taxon>Hexapoda</taxon>
        <taxon>Insecta</taxon>
        <taxon>Pterygota</taxon>
        <taxon>Neoptera</taxon>
        <taxon>Endopterygota</taxon>
        <taxon>Hymenoptera</taxon>
        <taxon>Apocrita</taxon>
        <taxon>Aculeata</taxon>
        <taxon>Vespoidea</taxon>
        <taxon>Vespidae</taxon>
        <taxon>Eumeninae</taxon>
        <taxon>Odynerus</taxon>
    </lineage>
</organism>
<evidence type="ECO:0000313" key="1">
    <source>
        <dbReference type="EMBL" id="KAK2588694.1"/>
    </source>
</evidence>